<dbReference type="GO" id="GO:0003723">
    <property type="term" value="F:RNA binding"/>
    <property type="evidence" value="ECO:0007669"/>
    <property type="project" value="UniProtKB-UniRule"/>
</dbReference>
<evidence type="ECO:0000256" key="16">
    <source>
        <dbReference type="RuleBase" id="RU003515"/>
    </source>
</evidence>
<dbReference type="InterPro" id="IPR036397">
    <property type="entry name" value="RNaseH_sf"/>
</dbReference>
<dbReference type="OrthoDB" id="9803420at2"/>
<feature type="domain" description="RNase H type-2" evidence="17">
    <location>
        <begin position="15"/>
        <end position="204"/>
    </location>
</feature>
<evidence type="ECO:0000256" key="8">
    <source>
        <dbReference type="ARBA" id="ARBA00022490"/>
    </source>
</evidence>
<comment type="cofactor">
    <cofactor evidence="2">
        <name>Mg(2+)</name>
        <dbReference type="ChEBI" id="CHEBI:18420"/>
    </cofactor>
</comment>
<keyword evidence="10 14" id="KW-0479">Metal-binding</keyword>
<feature type="binding site" evidence="14 15">
    <location>
        <position position="22"/>
    </location>
    <ligand>
        <name>a divalent metal cation</name>
        <dbReference type="ChEBI" id="CHEBI:60240"/>
    </ligand>
</feature>
<evidence type="ECO:0000256" key="10">
    <source>
        <dbReference type="ARBA" id="ARBA00022723"/>
    </source>
</evidence>
<evidence type="ECO:0000313" key="18">
    <source>
        <dbReference type="EMBL" id="TDU30678.1"/>
    </source>
</evidence>
<protein>
    <recommendedName>
        <fullName evidence="7 14">Ribonuclease HII</fullName>
        <shortName evidence="14">RNase HII</shortName>
        <ecNumber evidence="6 14">3.1.26.4</ecNumber>
    </recommendedName>
</protein>
<dbReference type="GO" id="GO:0032299">
    <property type="term" value="C:ribonuclease H2 complex"/>
    <property type="evidence" value="ECO:0007669"/>
    <property type="project" value="TreeGrafter"/>
</dbReference>
<dbReference type="InterPro" id="IPR001352">
    <property type="entry name" value="RNase_HII/HIII"/>
</dbReference>
<comment type="function">
    <text evidence="3 14 16">Endonuclease that specifically degrades the RNA of RNA-DNA hybrids.</text>
</comment>
<name>A0A4R7P9X3_9GAMM</name>
<evidence type="ECO:0000256" key="11">
    <source>
        <dbReference type="ARBA" id="ARBA00022759"/>
    </source>
</evidence>
<evidence type="ECO:0000256" key="5">
    <source>
        <dbReference type="ARBA" id="ARBA00007383"/>
    </source>
</evidence>
<dbReference type="CDD" id="cd07182">
    <property type="entry name" value="RNase_HII_bacteria_HII_like"/>
    <property type="match status" value="1"/>
</dbReference>
<comment type="catalytic activity">
    <reaction evidence="1 14 15 16">
        <text>Endonucleolytic cleavage to 5'-phosphomonoester.</text>
        <dbReference type="EC" id="3.1.26.4"/>
    </reaction>
</comment>
<dbReference type="PANTHER" id="PTHR10954">
    <property type="entry name" value="RIBONUCLEASE H2 SUBUNIT A"/>
    <property type="match status" value="1"/>
</dbReference>
<dbReference type="SUPFAM" id="SSF53098">
    <property type="entry name" value="Ribonuclease H-like"/>
    <property type="match status" value="1"/>
</dbReference>
<dbReference type="GO" id="GO:0005737">
    <property type="term" value="C:cytoplasm"/>
    <property type="evidence" value="ECO:0007669"/>
    <property type="project" value="UniProtKB-SubCell"/>
</dbReference>
<dbReference type="NCBIfam" id="NF000595">
    <property type="entry name" value="PRK00015.1-3"/>
    <property type="match status" value="1"/>
</dbReference>
<accession>A0A4R7P9X3</accession>
<dbReference type="PROSITE" id="PS51975">
    <property type="entry name" value="RNASE_H_2"/>
    <property type="match status" value="1"/>
</dbReference>
<evidence type="ECO:0000256" key="6">
    <source>
        <dbReference type="ARBA" id="ARBA00012180"/>
    </source>
</evidence>
<comment type="caution">
    <text evidence="18">The sequence shown here is derived from an EMBL/GenBank/DDBJ whole genome shotgun (WGS) entry which is preliminary data.</text>
</comment>
<dbReference type="Pfam" id="PF01351">
    <property type="entry name" value="RNase_HII"/>
    <property type="match status" value="1"/>
</dbReference>
<dbReference type="GO" id="GO:0043137">
    <property type="term" value="P:DNA replication, removal of RNA primer"/>
    <property type="evidence" value="ECO:0007669"/>
    <property type="project" value="TreeGrafter"/>
</dbReference>
<keyword evidence="12 14" id="KW-0378">Hydrolase</keyword>
<evidence type="ECO:0000256" key="7">
    <source>
        <dbReference type="ARBA" id="ARBA00019179"/>
    </source>
</evidence>
<comment type="cofactor">
    <cofactor evidence="14 15">
        <name>Mn(2+)</name>
        <dbReference type="ChEBI" id="CHEBI:29035"/>
    </cofactor>
    <cofactor evidence="14 15">
        <name>Mg(2+)</name>
        <dbReference type="ChEBI" id="CHEBI:18420"/>
    </cofactor>
    <text evidence="14 15">Manganese or magnesium. Binds 1 divalent metal ion per monomer in the absence of substrate. May bind a second metal ion after substrate binding.</text>
</comment>
<evidence type="ECO:0000259" key="17">
    <source>
        <dbReference type="PROSITE" id="PS51975"/>
    </source>
</evidence>
<evidence type="ECO:0000256" key="12">
    <source>
        <dbReference type="ARBA" id="ARBA00022801"/>
    </source>
</evidence>
<feature type="binding site" evidence="14 15">
    <location>
        <position position="113"/>
    </location>
    <ligand>
        <name>a divalent metal cation</name>
        <dbReference type="ChEBI" id="CHEBI:60240"/>
    </ligand>
</feature>
<comment type="similarity">
    <text evidence="5 14 16">Belongs to the RNase HII family.</text>
</comment>
<dbReference type="EMBL" id="SOBT01000008">
    <property type="protein sequence ID" value="TDU30678.1"/>
    <property type="molecule type" value="Genomic_DNA"/>
</dbReference>
<dbReference type="Gene3D" id="3.30.420.10">
    <property type="entry name" value="Ribonuclease H-like superfamily/Ribonuclease H"/>
    <property type="match status" value="1"/>
</dbReference>
<reference evidence="18 19" key="1">
    <citation type="submission" date="2019-03" db="EMBL/GenBank/DDBJ databases">
        <title>Genomic Encyclopedia of Type Strains, Phase IV (KMG-IV): sequencing the most valuable type-strain genomes for metagenomic binning, comparative biology and taxonomic classification.</title>
        <authorList>
            <person name="Goeker M."/>
        </authorList>
    </citation>
    <scope>NUCLEOTIDE SEQUENCE [LARGE SCALE GENOMIC DNA]</scope>
    <source>
        <strain evidence="18 19">DSM 26377</strain>
    </source>
</reference>
<evidence type="ECO:0000256" key="15">
    <source>
        <dbReference type="PROSITE-ProRule" id="PRU01319"/>
    </source>
</evidence>
<evidence type="ECO:0000256" key="4">
    <source>
        <dbReference type="ARBA" id="ARBA00004496"/>
    </source>
</evidence>
<dbReference type="AlphaFoldDB" id="A0A4R7P9X3"/>
<keyword evidence="19" id="KW-1185">Reference proteome</keyword>
<proteinExistence type="inferred from homology"/>
<evidence type="ECO:0000256" key="14">
    <source>
        <dbReference type="HAMAP-Rule" id="MF_00052"/>
    </source>
</evidence>
<evidence type="ECO:0000313" key="19">
    <source>
        <dbReference type="Proteomes" id="UP000295341"/>
    </source>
</evidence>
<comment type="subcellular location">
    <subcellularLocation>
        <location evidence="4 14">Cytoplasm</location>
    </subcellularLocation>
</comment>
<keyword evidence="8 14" id="KW-0963">Cytoplasm</keyword>
<dbReference type="GO" id="GO:0004523">
    <property type="term" value="F:RNA-DNA hybrid ribonuclease activity"/>
    <property type="evidence" value="ECO:0007669"/>
    <property type="project" value="UniProtKB-UniRule"/>
</dbReference>
<evidence type="ECO:0000256" key="3">
    <source>
        <dbReference type="ARBA" id="ARBA00004065"/>
    </source>
</evidence>
<evidence type="ECO:0000256" key="2">
    <source>
        <dbReference type="ARBA" id="ARBA00001946"/>
    </source>
</evidence>
<dbReference type="InterPro" id="IPR024567">
    <property type="entry name" value="RNase_HII/HIII_dom"/>
</dbReference>
<keyword evidence="11 14" id="KW-0255">Endonuclease</keyword>
<feature type="binding site" evidence="14 15">
    <location>
        <position position="21"/>
    </location>
    <ligand>
        <name>a divalent metal cation</name>
        <dbReference type="ChEBI" id="CHEBI:60240"/>
    </ligand>
</feature>
<keyword evidence="9 14" id="KW-0540">Nuclease</keyword>
<dbReference type="PANTHER" id="PTHR10954:SF18">
    <property type="entry name" value="RIBONUCLEASE HII"/>
    <property type="match status" value="1"/>
</dbReference>
<dbReference type="GO" id="GO:0030145">
    <property type="term" value="F:manganese ion binding"/>
    <property type="evidence" value="ECO:0007669"/>
    <property type="project" value="UniProtKB-UniRule"/>
</dbReference>
<dbReference type="Proteomes" id="UP000295341">
    <property type="component" value="Unassembled WGS sequence"/>
</dbReference>
<organism evidence="18 19">
    <name type="scientific">Panacagrimonas perspica</name>
    <dbReference type="NCBI Taxonomy" id="381431"/>
    <lineage>
        <taxon>Bacteria</taxon>
        <taxon>Pseudomonadati</taxon>
        <taxon>Pseudomonadota</taxon>
        <taxon>Gammaproteobacteria</taxon>
        <taxon>Nevskiales</taxon>
        <taxon>Nevskiaceae</taxon>
        <taxon>Panacagrimonas</taxon>
    </lineage>
</organism>
<dbReference type="GO" id="GO:0006298">
    <property type="term" value="P:mismatch repair"/>
    <property type="evidence" value="ECO:0007669"/>
    <property type="project" value="TreeGrafter"/>
</dbReference>
<sequence length="243" mass="26360">MSDLLSALPPRAPTRRVAGVDEVGRGCLAGPVYAAAVVLPPRCRIKDLDDSKKLSAERRQAVALRVREKAMAWSIGRAEVEEIDGINILQATFLAMRRALEQLSVQPTECWVDGNQDPRLGLPVRLIVGGDGLEACIMAASVIAKVARDEEMARLCEIHPGYGFAKHKGYGTPLHLDALRRLGPSAIHRRSFAPCAASQLAFSIALTPDSVPSLDELPVGADLEMDLQVDLQDDRDVRLEPQA</sequence>
<evidence type="ECO:0000256" key="1">
    <source>
        <dbReference type="ARBA" id="ARBA00000077"/>
    </source>
</evidence>
<evidence type="ECO:0000256" key="13">
    <source>
        <dbReference type="ARBA" id="ARBA00023211"/>
    </source>
</evidence>
<dbReference type="InterPro" id="IPR012337">
    <property type="entry name" value="RNaseH-like_sf"/>
</dbReference>
<dbReference type="EC" id="3.1.26.4" evidence="6 14"/>
<dbReference type="HAMAP" id="MF_00052_B">
    <property type="entry name" value="RNase_HII_B"/>
    <property type="match status" value="1"/>
</dbReference>
<gene>
    <name evidence="14" type="primary">rnhB</name>
    <name evidence="18" type="ORF">DFR24_0027</name>
</gene>
<evidence type="ECO:0000256" key="9">
    <source>
        <dbReference type="ARBA" id="ARBA00022722"/>
    </source>
</evidence>
<dbReference type="InterPro" id="IPR022898">
    <property type="entry name" value="RNase_HII"/>
</dbReference>
<keyword evidence="13 14" id="KW-0464">Manganese</keyword>